<keyword evidence="3" id="KW-0813">Transport</keyword>
<feature type="transmembrane region" description="Helical" evidence="7">
    <location>
        <begin position="194"/>
        <end position="213"/>
    </location>
</feature>
<evidence type="ECO:0000256" key="5">
    <source>
        <dbReference type="ARBA" id="ARBA00022989"/>
    </source>
</evidence>
<feature type="transmembrane region" description="Helical" evidence="7">
    <location>
        <begin position="243"/>
        <end position="263"/>
    </location>
</feature>
<feature type="transmembrane region" description="Helical" evidence="7">
    <location>
        <begin position="284"/>
        <end position="309"/>
    </location>
</feature>
<dbReference type="InterPro" id="IPR013936">
    <property type="entry name" value="CRT-like"/>
</dbReference>
<feature type="transmembrane region" description="Helical" evidence="7">
    <location>
        <begin position="220"/>
        <end position="237"/>
    </location>
</feature>
<comment type="subcellular location">
    <subcellularLocation>
        <location evidence="1">Membrane</location>
        <topology evidence="1">Multi-pass membrane protein</topology>
    </subcellularLocation>
</comment>
<feature type="transmembrane region" description="Helical" evidence="7">
    <location>
        <begin position="405"/>
        <end position="423"/>
    </location>
</feature>
<feature type="transmembrane region" description="Helical" evidence="7">
    <location>
        <begin position="373"/>
        <end position="393"/>
    </location>
</feature>
<gene>
    <name evidence="8" type="ORF">Din_020377</name>
</gene>
<reference evidence="8" key="1">
    <citation type="submission" date="2019-08" db="EMBL/GenBank/DDBJ databases">
        <title>Reference gene set and small RNA set construction with multiple tissues from Davidia involucrata Baill.</title>
        <authorList>
            <person name="Yang H."/>
            <person name="Zhou C."/>
            <person name="Li G."/>
            <person name="Wang J."/>
            <person name="Gao P."/>
            <person name="Wang M."/>
            <person name="Wang R."/>
            <person name="Zhao Y."/>
        </authorList>
    </citation>
    <scope>NUCLEOTIDE SEQUENCE</scope>
    <source>
        <tissue evidence="8">Mixed with DoveR01_LX</tissue>
    </source>
</reference>
<dbReference type="PANTHER" id="PTHR31326">
    <property type="entry name" value="PROTEIN CLT2, CHLOROPLASTIC"/>
    <property type="match status" value="1"/>
</dbReference>
<comment type="similarity">
    <text evidence="2">Belongs to the CRT-like transporter family.</text>
</comment>
<accession>A0A5B7A5K8</accession>
<dbReference type="AlphaFoldDB" id="A0A5B7A5K8"/>
<feature type="transmembrane region" description="Helical" evidence="7">
    <location>
        <begin position="96"/>
        <end position="115"/>
    </location>
</feature>
<keyword evidence="6 7" id="KW-0472">Membrane</keyword>
<protein>
    <submittedName>
        <fullName evidence="8">Uncharacterized protein</fullName>
    </submittedName>
</protein>
<dbReference type="Pfam" id="PF08627">
    <property type="entry name" value="CRT-like"/>
    <property type="match status" value="1"/>
</dbReference>
<sequence>MGITCLSPAQSIHCKFPTLHTYSFNGSNPHRLILMYFPQKGQNPRPSIHLPPKPSLDGHLKVHHRKAHIQHYSPTRPKFTVRASIKNSQVSSNTKLIIVSSAITIMLAIANRVLYKLALVPMKQYPFFLAQFTTFGYVAIYFSILYIRYRAGIVTDEMMAIPKSRFIVIGILEALGVAAGMSAGAMLPGPAIPILNQTFLVWQLAFSTLLLGTRYSLNRMVGCLLVASGVIVAVASGSDTGQMLSGIGFVWPALMIASSAFQAGSSILKESVFIDAAAHLKGKLLDIFVVNSFGSGFQALFVLIFLPFLSNLKGIPFSQLPLYLKSGAGCFFNIAANAPGCNGAPLLPLLYIITNIAFNISLLNLVKISSAVVSSLAAMASVPISIYILSLPLPYLPEGVSLSPFFLLGGMILVIGLILYNIPQPLKQDSEIR</sequence>
<dbReference type="EMBL" id="GHES01020377">
    <property type="protein sequence ID" value="MPA50936.1"/>
    <property type="molecule type" value="Transcribed_RNA"/>
</dbReference>
<evidence type="ECO:0000256" key="2">
    <source>
        <dbReference type="ARBA" id="ARBA00006690"/>
    </source>
</evidence>
<evidence type="ECO:0000256" key="6">
    <source>
        <dbReference type="ARBA" id="ARBA00023136"/>
    </source>
</evidence>
<organism evidence="8">
    <name type="scientific">Davidia involucrata</name>
    <name type="common">Dove tree</name>
    <dbReference type="NCBI Taxonomy" id="16924"/>
    <lineage>
        <taxon>Eukaryota</taxon>
        <taxon>Viridiplantae</taxon>
        <taxon>Streptophyta</taxon>
        <taxon>Embryophyta</taxon>
        <taxon>Tracheophyta</taxon>
        <taxon>Spermatophyta</taxon>
        <taxon>Magnoliopsida</taxon>
        <taxon>eudicotyledons</taxon>
        <taxon>Gunneridae</taxon>
        <taxon>Pentapetalae</taxon>
        <taxon>asterids</taxon>
        <taxon>Cornales</taxon>
        <taxon>Nyssaceae</taxon>
        <taxon>Davidia</taxon>
    </lineage>
</organism>
<feature type="transmembrane region" description="Helical" evidence="7">
    <location>
        <begin position="127"/>
        <end position="147"/>
    </location>
</feature>
<evidence type="ECO:0000256" key="4">
    <source>
        <dbReference type="ARBA" id="ARBA00022692"/>
    </source>
</evidence>
<proteinExistence type="inferred from homology"/>
<feature type="transmembrane region" description="Helical" evidence="7">
    <location>
        <begin position="346"/>
        <end position="366"/>
    </location>
</feature>
<evidence type="ECO:0000256" key="7">
    <source>
        <dbReference type="SAM" id="Phobius"/>
    </source>
</evidence>
<dbReference type="PANTHER" id="PTHR31326:SF1">
    <property type="entry name" value="PROTEIN CLT2, CHLOROPLASTIC"/>
    <property type="match status" value="1"/>
</dbReference>
<name>A0A5B7A5K8_DAVIN</name>
<dbReference type="GO" id="GO:0016020">
    <property type="term" value="C:membrane"/>
    <property type="evidence" value="ECO:0007669"/>
    <property type="project" value="UniProtKB-SubCell"/>
</dbReference>
<keyword evidence="5 7" id="KW-1133">Transmembrane helix</keyword>
<evidence type="ECO:0000313" key="8">
    <source>
        <dbReference type="EMBL" id="MPA50936.1"/>
    </source>
</evidence>
<evidence type="ECO:0000256" key="3">
    <source>
        <dbReference type="ARBA" id="ARBA00022448"/>
    </source>
</evidence>
<evidence type="ECO:0000256" key="1">
    <source>
        <dbReference type="ARBA" id="ARBA00004141"/>
    </source>
</evidence>
<keyword evidence="4 7" id="KW-0812">Transmembrane</keyword>
<feature type="transmembrane region" description="Helical" evidence="7">
    <location>
        <begin position="167"/>
        <end position="188"/>
    </location>
</feature>